<keyword evidence="2" id="KW-1185">Reference proteome</keyword>
<reference evidence="1 2" key="1">
    <citation type="submission" date="2017-08" db="EMBL/GenBank/DDBJ databases">
        <title>A Genome Sequence of Oceanimonas doudoroffii ATCC 27123T.</title>
        <authorList>
            <person name="Brennan M.A."/>
            <person name="Maclea K.S."/>
            <person name="Mcclelland W.D."/>
            <person name="Trachtenberg A.M."/>
        </authorList>
    </citation>
    <scope>NUCLEOTIDE SEQUENCE [LARGE SCALE GENOMIC DNA]</scope>
    <source>
        <strain evidence="1 2">ATCC 27123</strain>
    </source>
</reference>
<evidence type="ECO:0000313" key="2">
    <source>
        <dbReference type="Proteomes" id="UP000242757"/>
    </source>
</evidence>
<dbReference type="EMBL" id="NBIM01000019">
    <property type="protein sequence ID" value="OXY80315.1"/>
    <property type="molecule type" value="Genomic_DNA"/>
</dbReference>
<organism evidence="1 2">
    <name type="scientific">Oceanimonas doudoroffii</name>
    <dbReference type="NCBI Taxonomy" id="84158"/>
    <lineage>
        <taxon>Bacteria</taxon>
        <taxon>Pseudomonadati</taxon>
        <taxon>Pseudomonadota</taxon>
        <taxon>Gammaproteobacteria</taxon>
        <taxon>Aeromonadales</taxon>
        <taxon>Aeromonadaceae</taxon>
        <taxon>Oceanimonas</taxon>
    </lineage>
</organism>
<name>A0A233RAA3_9GAMM</name>
<dbReference type="AlphaFoldDB" id="A0A233RAA3"/>
<comment type="caution">
    <text evidence="1">The sequence shown here is derived from an EMBL/GenBank/DDBJ whole genome shotgun (WGS) entry which is preliminary data.</text>
</comment>
<accession>A0A233RAA3</accession>
<dbReference type="Proteomes" id="UP000242757">
    <property type="component" value="Unassembled WGS sequence"/>
</dbReference>
<evidence type="ECO:0000313" key="1">
    <source>
        <dbReference type="EMBL" id="OXY80315.1"/>
    </source>
</evidence>
<sequence>MGWIFLLFRKMYLSLRVQRHSFQNNLSLAQCRRRSRSQKLRRGLTFTKISMRHRRFSWIPLCQILGSLSTNEETLARLSRITVTYFALSSKQKNTAVVAINLMMLKMDSEIHS</sequence>
<gene>
    <name evidence="1" type="ORF">B6S08_18135</name>
</gene>
<proteinExistence type="predicted"/>
<protein>
    <submittedName>
        <fullName evidence="1">Uncharacterized protein</fullName>
    </submittedName>
</protein>